<dbReference type="CDD" id="cd06171">
    <property type="entry name" value="Sigma70_r4"/>
    <property type="match status" value="1"/>
</dbReference>
<dbReference type="InterPro" id="IPR036388">
    <property type="entry name" value="WH-like_DNA-bd_sf"/>
</dbReference>
<dbReference type="Proteomes" id="UP000230564">
    <property type="component" value="Unassembled WGS sequence"/>
</dbReference>
<evidence type="ECO:0000256" key="1">
    <source>
        <dbReference type="ARBA" id="ARBA00010641"/>
    </source>
</evidence>
<dbReference type="SUPFAM" id="SSF88659">
    <property type="entry name" value="Sigma3 and sigma4 domains of RNA polymerase sigma factors"/>
    <property type="match status" value="1"/>
</dbReference>
<evidence type="ECO:0008006" key="10">
    <source>
        <dbReference type="Google" id="ProtNLM"/>
    </source>
</evidence>
<dbReference type="InterPro" id="IPR007627">
    <property type="entry name" value="RNA_pol_sigma70_r2"/>
</dbReference>
<sequence>MKSFKDNLQERIAFLKLKAGDSDAFAFFYDKYVSRIYRFVMIKVSNKQIAEDLTQDIFLKIWQHLVDKRHIKNFQAFIFRIARNAVIDHYRRSNRQELPLDYIFETNNYLTDKTITNLDKSLDADNLLRQLSQLKPEYQEILLLRYVEDLSIEDISQIIEKDKNNVRVILHRALNKLKEITEK</sequence>
<evidence type="ECO:0000313" key="8">
    <source>
        <dbReference type="EMBL" id="PIR07006.1"/>
    </source>
</evidence>
<organism evidence="8 9">
    <name type="scientific">Candidatus Komeilibacteria bacterium CG11_big_fil_rev_8_21_14_0_20_36_20</name>
    <dbReference type="NCBI Taxonomy" id="1974477"/>
    <lineage>
        <taxon>Bacteria</taxon>
        <taxon>Candidatus Komeiliibacteriota</taxon>
    </lineage>
</organism>
<dbReference type="PANTHER" id="PTHR43133">
    <property type="entry name" value="RNA POLYMERASE ECF-TYPE SIGMA FACTO"/>
    <property type="match status" value="1"/>
</dbReference>
<name>A0A2H0NG04_9BACT</name>
<dbReference type="PANTHER" id="PTHR43133:SF52">
    <property type="entry name" value="ECF RNA POLYMERASE SIGMA FACTOR SIGL"/>
    <property type="match status" value="1"/>
</dbReference>
<keyword evidence="2" id="KW-0805">Transcription regulation</keyword>
<keyword evidence="4" id="KW-0238">DNA-binding</keyword>
<dbReference type="NCBIfam" id="TIGR02937">
    <property type="entry name" value="sigma70-ECF"/>
    <property type="match status" value="1"/>
</dbReference>
<feature type="domain" description="RNA polymerase sigma factor 70 region 4 type 2" evidence="7">
    <location>
        <begin position="126"/>
        <end position="177"/>
    </location>
</feature>
<comment type="similarity">
    <text evidence="1">Belongs to the sigma-70 factor family. ECF subfamily.</text>
</comment>
<dbReference type="GO" id="GO:0003677">
    <property type="term" value="F:DNA binding"/>
    <property type="evidence" value="ECO:0007669"/>
    <property type="project" value="UniProtKB-KW"/>
</dbReference>
<dbReference type="GO" id="GO:0016987">
    <property type="term" value="F:sigma factor activity"/>
    <property type="evidence" value="ECO:0007669"/>
    <property type="project" value="UniProtKB-KW"/>
</dbReference>
<evidence type="ECO:0000256" key="3">
    <source>
        <dbReference type="ARBA" id="ARBA00023082"/>
    </source>
</evidence>
<evidence type="ECO:0000313" key="9">
    <source>
        <dbReference type="Proteomes" id="UP000230564"/>
    </source>
</evidence>
<dbReference type="InterPro" id="IPR014284">
    <property type="entry name" value="RNA_pol_sigma-70_dom"/>
</dbReference>
<keyword evidence="3" id="KW-0731">Sigma factor</keyword>
<dbReference type="SUPFAM" id="SSF88946">
    <property type="entry name" value="Sigma2 domain of RNA polymerase sigma factors"/>
    <property type="match status" value="1"/>
</dbReference>
<evidence type="ECO:0000259" key="7">
    <source>
        <dbReference type="Pfam" id="PF08281"/>
    </source>
</evidence>
<dbReference type="Pfam" id="PF08281">
    <property type="entry name" value="Sigma70_r4_2"/>
    <property type="match status" value="1"/>
</dbReference>
<evidence type="ECO:0000256" key="4">
    <source>
        <dbReference type="ARBA" id="ARBA00023125"/>
    </source>
</evidence>
<gene>
    <name evidence="8" type="ORF">COV55_01100</name>
</gene>
<keyword evidence="5" id="KW-0804">Transcription</keyword>
<dbReference type="Gene3D" id="1.10.10.10">
    <property type="entry name" value="Winged helix-like DNA-binding domain superfamily/Winged helix DNA-binding domain"/>
    <property type="match status" value="1"/>
</dbReference>
<proteinExistence type="inferred from homology"/>
<evidence type="ECO:0000259" key="6">
    <source>
        <dbReference type="Pfam" id="PF04542"/>
    </source>
</evidence>
<dbReference type="InterPro" id="IPR013249">
    <property type="entry name" value="RNA_pol_sigma70_r4_t2"/>
</dbReference>
<protein>
    <recommendedName>
        <fullName evidence="10">RNA polymerase sigma factor</fullName>
    </recommendedName>
</protein>
<feature type="domain" description="RNA polymerase sigma-70 region 2" evidence="6">
    <location>
        <begin position="28"/>
        <end position="95"/>
    </location>
</feature>
<dbReference type="InterPro" id="IPR013325">
    <property type="entry name" value="RNA_pol_sigma_r2"/>
</dbReference>
<dbReference type="EMBL" id="PCWQ01000007">
    <property type="protein sequence ID" value="PIR07006.1"/>
    <property type="molecule type" value="Genomic_DNA"/>
</dbReference>
<comment type="caution">
    <text evidence="8">The sequence shown here is derived from an EMBL/GenBank/DDBJ whole genome shotgun (WGS) entry which is preliminary data.</text>
</comment>
<reference evidence="8 9" key="1">
    <citation type="submission" date="2017-09" db="EMBL/GenBank/DDBJ databases">
        <title>Depth-based differentiation of microbial function through sediment-hosted aquifers and enrichment of novel symbionts in the deep terrestrial subsurface.</title>
        <authorList>
            <person name="Probst A.J."/>
            <person name="Ladd B."/>
            <person name="Jarett J.K."/>
            <person name="Geller-Mcgrath D.E."/>
            <person name="Sieber C.M."/>
            <person name="Emerson J.B."/>
            <person name="Anantharaman K."/>
            <person name="Thomas B.C."/>
            <person name="Malmstrom R."/>
            <person name="Stieglmeier M."/>
            <person name="Klingl A."/>
            <person name="Woyke T."/>
            <person name="Ryan C.M."/>
            <person name="Banfield J.F."/>
        </authorList>
    </citation>
    <scope>NUCLEOTIDE SEQUENCE [LARGE SCALE GENOMIC DNA]</scope>
    <source>
        <strain evidence="8">CG11_big_fil_rev_8_21_14_0_20_36_20</strain>
    </source>
</reference>
<evidence type="ECO:0000256" key="5">
    <source>
        <dbReference type="ARBA" id="ARBA00023163"/>
    </source>
</evidence>
<accession>A0A2H0NG04</accession>
<dbReference type="AlphaFoldDB" id="A0A2H0NG04"/>
<dbReference type="InterPro" id="IPR013324">
    <property type="entry name" value="RNA_pol_sigma_r3/r4-like"/>
</dbReference>
<dbReference type="GO" id="GO:0006352">
    <property type="term" value="P:DNA-templated transcription initiation"/>
    <property type="evidence" value="ECO:0007669"/>
    <property type="project" value="InterPro"/>
</dbReference>
<dbReference type="InterPro" id="IPR039425">
    <property type="entry name" value="RNA_pol_sigma-70-like"/>
</dbReference>
<dbReference type="Gene3D" id="1.10.1740.10">
    <property type="match status" value="1"/>
</dbReference>
<evidence type="ECO:0000256" key="2">
    <source>
        <dbReference type="ARBA" id="ARBA00023015"/>
    </source>
</evidence>
<dbReference type="Pfam" id="PF04542">
    <property type="entry name" value="Sigma70_r2"/>
    <property type="match status" value="1"/>
</dbReference>